<name>A0A8B9IUE0_9PSIT</name>
<evidence type="ECO:0000313" key="2">
    <source>
        <dbReference type="Proteomes" id="UP000694522"/>
    </source>
</evidence>
<reference evidence="1" key="1">
    <citation type="submission" date="2025-08" db="UniProtKB">
        <authorList>
            <consortium name="Ensembl"/>
        </authorList>
    </citation>
    <scope>IDENTIFICATION</scope>
</reference>
<reference evidence="1" key="2">
    <citation type="submission" date="2025-09" db="UniProtKB">
        <authorList>
            <consortium name="Ensembl"/>
        </authorList>
    </citation>
    <scope>IDENTIFICATION</scope>
</reference>
<dbReference type="AlphaFoldDB" id="A0A8B9IUE0"/>
<proteinExistence type="predicted"/>
<dbReference type="Proteomes" id="UP000694522">
    <property type="component" value="Unplaced"/>
</dbReference>
<organism evidence="1 2">
    <name type="scientific">Amazona collaria</name>
    <name type="common">yellow-billed parrot</name>
    <dbReference type="NCBI Taxonomy" id="241587"/>
    <lineage>
        <taxon>Eukaryota</taxon>
        <taxon>Metazoa</taxon>
        <taxon>Chordata</taxon>
        <taxon>Craniata</taxon>
        <taxon>Vertebrata</taxon>
        <taxon>Euteleostomi</taxon>
        <taxon>Archelosauria</taxon>
        <taxon>Archosauria</taxon>
        <taxon>Dinosauria</taxon>
        <taxon>Saurischia</taxon>
        <taxon>Theropoda</taxon>
        <taxon>Coelurosauria</taxon>
        <taxon>Aves</taxon>
        <taxon>Neognathae</taxon>
        <taxon>Neoaves</taxon>
        <taxon>Telluraves</taxon>
        <taxon>Australaves</taxon>
        <taxon>Psittaciformes</taxon>
        <taxon>Psittacidae</taxon>
        <taxon>Amazona</taxon>
    </lineage>
</organism>
<keyword evidence="2" id="KW-1185">Reference proteome</keyword>
<dbReference type="Ensembl" id="ENSACOT00000006399.1">
    <property type="protein sequence ID" value="ENSACOP00000006176.1"/>
    <property type="gene ID" value="ENSACOG00000004327.1"/>
</dbReference>
<evidence type="ECO:0000313" key="1">
    <source>
        <dbReference type="Ensembl" id="ENSACOP00000006176.1"/>
    </source>
</evidence>
<sequence>MSGSVNDVPCMNFEANIFAKSLCQHCFRAAGAHQQAVQVSSSIPHGSYEYFIKDPFILALPRPELGATLAGKGWALGVIDPGRESRGVADGFRVVRCPPRATGLG</sequence>
<protein>
    <submittedName>
        <fullName evidence="1">Uncharacterized protein</fullName>
    </submittedName>
</protein>
<accession>A0A8B9IUE0</accession>